<protein>
    <submittedName>
        <fullName evidence="1">Uncharacterized protein</fullName>
    </submittedName>
</protein>
<gene>
    <name evidence="1" type="ORF">JTE90_025035</name>
</gene>
<reference evidence="1 2" key="1">
    <citation type="journal article" date="2022" name="Nat. Ecol. Evol.">
        <title>A masculinizing supergene underlies an exaggerated male reproductive morph in a spider.</title>
        <authorList>
            <person name="Hendrickx F."/>
            <person name="De Corte Z."/>
            <person name="Sonet G."/>
            <person name="Van Belleghem S.M."/>
            <person name="Kostlbacher S."/>
            <person name="Vangestel C."/>
        </authorList>
    </citation>
    <scope>NUCLEOTIDE SEQUENCE [LARGE SCALE GENOMIC DNA]</scope>
    <source>
        <strain evidence="1">W744_W776</strain>
    </source>
</reference>
<evidence type="ECO:0000313" key="2">
    <source>
        <dbReference type="Proteomes" id="UP000827092"/>
    </source>
</evidence>
<name>A0AAV6TMB9_9ARAC</name>
<dbReference type="Proteomes" id="UP000827092">
    <property type="component" value="Unassembled WGS sequence"/>
</dbReference>
<accession>A0AAV6TMB9</accession>
<dbReference type="AlphaFoldDB" id="A0AAV6TMB9"/>
<comment type="caution">
    <text evidence="1">The sequence shown here is derived from an EMBL/GenBank/DDBJ whole genome shotgun (WGS) entry which is preliminary data.</text>
</comment>
<evidence type="ECO:0000313" key="1">
    <source>
        <dbReference type="EMBL" id="KAG8172773.1"/>
    </source>
</evidence>
<dbReference type="EMBL" id="JAFNEN010002395">
    <property type="protein sequence ID" value="KAG8172773.1"/>
    <property type="molecule type" value="Genomic_DNA"/>
</dbReference>
<organism evidence="1 2">
    <name type="scientific">Oedothorax gibbosus</name>
    <dbReference type="NCBI Taxonomy" id="931172"/>
    <lineage>
        <taxon>Eukaryota</taxon>
        <taxon>Metazoa</taxon>
        <taxon>Ecdysozoa</taxon>
        <taxon>Arthropoda</taxon>
        <taxon>Chelicerata</taxon>
        <taxon>Arachnida</taxon>
        <taxon>Araneae</taxon>
        <taxon>Araneomorphae</taxon>
        <taxon>Entelegynae</taxon>
        <taxon>Araneoidea</taxon>
        <taxon>Linyphiidae</taxon>
        <taxon>Erigoninae</taxon>
        <taxon>Oedothorax</taxon>
    </lineage>
</organism>
<proteinExistence type="predicted"/>
<sequence length="79" mass="8676">MVIDKLSMCWKNCVSIVKLCCTRMLCPISRIQQAGATGQSLCYPLLTSPVCWRVVINVPDTQDTFNVVTLLTVEISGLG</sequence>
<keyword evidence="2" id="KW-1185">Reference proteome</keyword>